<dbReference type="Proteomes" id="UP000252415">
    <property type="component" value="Unassembled WGS sequence"/>
</dbReference>
<dbReference type="EMBL" id="QPJD01000046">
    <property type="protein sequence ID" value="RCW39904.1"/>
    <property type="molecule type" value="Genomic_DNA"/>
</dbReference>
<dbReference type="PROSITE" id="PS51186">
    <property type="entry name" value="GNAT"/>
    <property type="match status" value="1"/>
</dbReference>
<sequence>MNKVTINKADPNSSVGGRLNQLALDYMAYSLAGSKEDSTTNETFNQLWRWDNNRFSHQYAFEAKMGKQTLGMITCYPITLMNRLAWPTFLKLLSYRKWGLIGYNLMNWKECYSMITLKEGREDEFHIGTLAALPESRGLGVGSALIRFAEEQAVLQGYLKCSLTVKKENLLAIKLYEKIGYQKTGEIEKPALSLYRMSKKLV</sequence>
<dbReference type="InterPro" id="IPR050276">
    <property type="entry name" value="MshD_Acetyltransferase"/>
</dbReference>
<keyword evidence="2" id="KW-0808">Transferase</keyword>
<dbReference type="PANTHER" id="PTHR43617">
    <property type="entry name" value="L-AMINO ACID N-ACETYLTRANSFERASE"/>
    <property type="match status" value="1"/>
</dbReference>
<evidence type="ECO:0000313" key="3">
    <source>
        <dbReference type="Proteomes" id="UP000252415"/>
    </source>
</evidence>
<dbReference type="InterPro" id="IPR000182">
    <property type="entry name" value="GNAT_dom"/>
</dbReference>
<dbReference type="RefSeq" id="WP_114384299.1">
    <property type="nucleotide sequence ID" value="NZ_QPJD01000046.1"/>
</dbReference>
<evidence type="ECO:0000313" key="2">
    <source>
        <dbReference type="EMBL" id="RCW39904.1"/>
    </source>
</evidence>
<comment type="caution">
    <text evidence="2">The sequence shown here is derived from an EMBL/GenBank/DDBJ whole genome shotgun (WGS) entry which is preliminary data.</text>
</comment>
<dbReference type="AlphaFoldDB" id="A0A368VJS4"/>
<keyword evidence="3" id="KW-1185">Reference proteome</keyword>
<name>A0A368VJS4_9BACL</name>
<feature type="domain" description="N-acetyltransferase" evidence="1">
    <location>
        <begin position="114"/>
        <end position="202"/>
    </location>
</feature>
<dbReference type="Pfam" id="PF00583">
    <property type="entry name" value="Acetyltransf_1"/>
    <property type="match status" value="1"/>
</dbReference>
<dbReference type="InterPro" id="IPR016181">
    <property type="entry name" value="Acyl_CoA_acyltransferase"/>
</dbReference>
<protein>
    <submittedName>
        <fullName evidence="2">Acetyltransferase (GNAT) family protein</fullName>
    </submittedName>
</protein>
<dbReference type="Gene3D" id="3.40.630.30">
    <property type="match status" value="1"/>
</dbReference>
<organism evidence="2 3">
    <name type="scientific">Paenibacillus prosopidis</name>
    <dbReference type="NCBI Taxonomy" id="630520"/>
    <lineage>
        <taxon>Bacteria</taxon>
        <taxon>Bacillati</taxon>
        <taxon>Bacillota</taxon>
        <taxon>Bacilli</taxon>
        <taxon>Bacillales</taxon>
        <taxon>Paenibacillaceae</taxon>
        <taxon>Paenibacillus</taxon>
    </lineage>
</organism>
<gene>
    <name evidence="2" type="ORF">DFP97_1462</name>
</gene>
<proteinExistence type="predicted"/>
<dbReference type="OrthoDB" id="5319888at2"/>
<dbReference type="PANTHER" id="PTHR43617:SF39">
    <property type="entry name" value="ACETYLTRANSFERASE (GNAT) FAMILY PROTEIN"/>
    <property type="match status" value="1"/>
</dbReference>
<accession>A0A368VJS4</accession>
<dbReference type="SUPFAM" id="SSF55729">
    <property type="entry name" value="Acyl-CoA N-acyltransferases (Nat)"/>
    <property type="match status" value="1"/>
</dbReference>
<dbReference type="CDD" id="cd04301">
    <property type="entry name" value="NAT_SF"/>
    <property type="match status" value="1"/>
</dbReference>
<dbReference type="GO" id="GO:0016747">
    <property type="term" value="F:acyltransferase activity, transferring groups other than amino-acyl groups"/>
    <property type="evidence" value="ECO:0007669"/>
    <property type="project" value="InterPro"/>
</dbReference>
<evidence type="ECO:0000259" key="1">
    <source>
        <dbReference type="PROSITE" id="PS51186"/>
    </source>
</evidence>
<reference evidence="2 3" key="1">
    <citation type="submission" date="2018-07" db="EMBL/GenBank/DDBJ databases">
        <title>Genomic Encyclopedia of Type Strains, Phase III (KMG-III): the genomes of soil and plant-associated and newly described type strains.</title>
        <authorList>
            <person name="Whitman W."/>
        </authorList>
    </citation>
    <scope>NUCLEOTIDE SEQUENCE [LARGE SCALE GENOMIC DNA]</scope>
    <source>
        <strain evidence="2 3">CECT 7506</strain>
    </source>
</reference>